<evidence type="ECO:0000313" key="2">
    <source>
        <dbReference type="EMBL" id="MBA1140736.1"/>
    </source>
</evidence>
<comment type="caution">
    <text evidence="2">The sequence shown here is derived from an EMBL/GenBank/DDBJ whole genome shotgun (WGS) entry which is preliminary data.</text>
</comment>
<dbReference type="AlphaFoldDB" id="A0A838B268"/>
<dbReference type="EMBL" id="JACDTY010000004">
    <property type="protein sequence ID" value="MBA1140736.1"/>
    <property type="molecule type" value="Genomic_DNA"/>
</dbReference>
<reference evidence="2 3" key="1">
    <citation type="submission" date="2020-07" db="EMBL/GenBank/DDBJ databases">
        <title>Definition of the novel symbiovar canariense within Mesorhizobium novociceri, a new species of genus Mesorhizobium nodulating Cicer canariense in the Caldera de Taburiente National Park (La Palma, Canary Islands).</title>
        <authorList>
            <person name="Leon-Barrios M."/>
            <person name="Perez-Yepez J."/>
            <person name="Flores-Felix J.D."/>
            <person name="Ramirez-Baena M.H."/>
            <person name="Pulido-Suarez L."/>
            <person name="Igual J.M."/>
            <person name="Velazquez E."/>
            <person name="Peix A."/>
        </authorList>
    </citation>
    <scope>NUCLEOTIDE SEQUENCE [LARGE SCALE GENOMIC DNA]</scope>
    <source>
        <strain evidence="2 3">CCANP35</strain>
    </source>
</reference>
<proteinExistence type="predicted"/>
<protein>
    <submittedName>
        <fullName evidence="2">DUF680 domain-containing protein</fullName>
    </submittedName>
</protein>
<keyword evidence="3" id="KW-1185">Reference proteome</keyword>
<organism evidence="2 3">
    <name type="scientific">Mesorhizobium neociceri</name>
    <dbReference type="NCBI Taxonomy" id="1307853"/>
    <lineage>
        <taxon>Bacteria</taxon>
        <taxon>Pseudomonadati</taxon>
        <taxon>Pseudomonadota</taxon>
        <taxon>Alphaproteobacteria</taxon>
        <taxon>Hyphomicrobiales</taxon>
        <taxon>Phyllobacteriaceae</taxon>
        <taxon>Mesorhizobium</taxon>
    </lineage>
</organism>
<dbReference type="RefSeq" id="WP_181057397.1">
    <property type="nucleotide sequence ID" value="NZ_JACDTY010000004.1"/>
</dbReference>
<keyword evidence="1" id="KW-0732">Signal</keyword>
<evidence type="ECO:0000256" key="1">
    <source>
        <dbReference type="SAM" id="SignalP"/>
    </source>
</evidence>
<sequence>MNKTLLALAAVLALSGSAFAAGDNHSAKQAPAATCVDTKTHAKLDCGVTGSVEKSDVKAKGPRLGIEINPWIVPSTF</sequence>
<feature type="signal peptide" evidence="1">
    <location>
        <begin position="1"/>
        <end position="20"/>
    </location>
</feature>
<feature type="chain" id="PRO_5032361110" evidence="1">
    <location>
        <begin position="21"/>
        <end position="77"/>
    </location>
</feature>
<accession>A0A838B268</accession>
<name>A0A838B268_9HYPH</name>
<evidence type="ECO:0000313" key="3">
    <source>
        <dbReference type="Proteomes" id="UP000558284"/>
    </source>
</evidence>
<gene>
    <name evidence="2" type="ORF">H0241_10780</name>
</gene>
<dbReference type="Proteomes" id="UP000558284">
    <property type="component" value="Unassembled WGS sequence"/>
</dbReference>